<feature type="compositionally biased region" description="Basic and acidic residues" evidence="1">
    <location>
        <begin position="668"/>
        <end position="679"/>
    </location>
</feature>
<accession>A0A8B6H5C8</accession>
<evidence type="ECO:0000313" key="5">
    <source>
        <dbReference type="Proteomes" id="UP000596742"/>
    </source>
</evidence>
<gene>
    <name evidence="4" type="ORF">MGAL_10B073971</name>
</gene>
<keyword evidence="2" id="KW-0472">Membrane</keyword>
<protein>
    <recommendedName>
        <fullName evidence="6">SEFIR domain-containing protein</fullName>
    </recommendedName>
</protein>
<evidence type="ECO:0000313" key="4">
    <source>
        <dbReference type="EMBL" id="VDI74508.1"/>
    </source>
</evidence>
<dbReference type="Proteomes" id="UP000596742">
    <property type="component" value="Unassembled WGS sequence"/>
</dbReference>
<keyword evidence="2" id="KW-0812">Transmembrane</keyword>
<dbReference type="OrthoDB" id="6107025at2759"/>
<feature type="chain" id="PRO_5032777103" description="SEFIR domain-containing protein" evidence="3">
    <location>
        <begin position="24"/>
        <end position="742"/>
    </location>
</feature>
<evidence type="ECO:0008006" key="6">
    <source>
        <dbReference type="Google" id="ProtNLM"/>
    </source>
</evidence>
<organism evidence="4 5">
    <name type="scientific">Mytilus galloprovincialis</name>
    <name type="common">Mediterranean mussel</name>
    <dbReference type="NCBI Taxonomy" id="29158"/>
    <lineage>
        <taxon>Eukaryota</taxon>
        <taxon>Metazoa</taxon>
        <taxon>Spiralia</taxon>
        <taxon>Lophotrochozoa</taxon>
        <taxon>Mollusca</taxon>
        <taxon>Bivalvia</taxon>
        <taxon>Autobranchia</taxon>
        <taxon>Pteriomorphia</taxon>
        <taxon>Mytilida</taxon>
        <taxon>Mytiloidea</taxon>
        <taxon>Mytilidae</taxon>
        <taxon>Mytilinae</taxon>
        <taxon>Mytilus</taxon>
    </lineage>
</organism>
<feature type="transmembrane region" description="Helical" evidence="2">
    <location>
        <begin position="372"/>
        <end position="396"/>
    </location>
</feature>
<dbReference type="EMBL" id="UYJE01009571">
    <property type="protein sequence ID" value="VDI74508.1"/>
    <property type="molecule type" value="Genomic_DNA"/>
</dbReference>
<proteinExistence type="predicted"/>
<reference evidence="4" key="1">
    <citation type="submission" date="2018-11" db="EMBL/GenBank/DDBJ databases">
        <authorList>
            <person name="Alioto T."/>
            <person name="Alioto T."/>
        </authorList>
    </citation>
    <scope>NUCLEOTIDE SEQUENCE</scope>
</reference>
<feature type="signal peptide" evidence="3">
    <location>
        <begin position="1"/>
        <end position="23"/>
    </location>
</feature>
<comment type="caution">
    <text evidence="4">The sequence shown here is derived from an EMBL/GenBank/DDBJ whole genome shotgun (WGS) entry which is preliminary data.</text>
</comment>
<feature type="region of interest" description="Disordered" evidence="1">
    <location>
        <begin position="665"/>
        <end position="704"/>
    </location>
</feature>
<evidence type="ECO:0000256" key="2">
    <source>
        <dbReference type="SAM" id="Phobius"/>
    </source>
</evidence>
<keyword evidence="3" id="KW-0732">Signal</keyword>
<keyword evidence="5" id="KW-1185">Reference proteome</keyword>
<evidence type="ECO:0000256" key="3">
    <source>
        <dbReference type="SAM" id="SignalP"/>
    </source>
</evidence>
<evidence type="ECO:0000256" key="1">
    <source>
        <dbReference type="SAM" id="MobiDB-lite"/>
    </source>
</evidence>
<sequence>MSTGKTPLFWVFTLVLQLNIVATAIVAAVCPVSPFIGKPPCDETCSKPFLARINRPQEKPRIPHGDPFTCKAGYNFEWQDFNQTYGLEFAFLLNNTASKLFKPPILTNIALHPLPYKNNISFSPALNATFKIQFLGEASLPETRAILLTFESPVFQNQAYGNLIDNAYSVQREKNRDGRIYRLFDFSHYSPDSYDVERPIPISYPCLYGLDDCDGDRKIYTITLTSISMNSTLSSKYFKCSRTTCSLSSLTYTVSVVPVRYNDWNTVSAKARNPDFEKWNATIATTFYPLSNDIHVVFEHRNTYSSYYVKYTGRDYEKTSSQSHTFRNVPPGHYEIEVKCCREDYSCIEYKSFHEIVIEANKDLNSINEKTMIHTIFATVSGTCIAVVLLITLAWLKKRRRKNISNNNNIEHIEQHSYVILSNTTGADTDLSMQLERTFSKLRIENDCIFRRNNLKYGHDNSTVLILLPVEHDSFKMKTSEDKKYKEVIESISKRNMKNILLVYFPYIKGAKRVRWSFLQKFKTIRLTEDFNKMIKFMNINCKNFDKSVLCGIRSELEVEVKRIQLIFQTQNPTSADTVGNPFQNSIDRFGVMDSTTSPKTFDRISESYEQDSCEIHKPIEQRCPIHHPRFPHQPFPDNTMYTTNLTNIHQYETIPLLGSVIPPSPEISERKPKYHEPFRTNSGDTGYGPSRMNSSSDDDLRKEDTLADDESLIDQIMLVNKDHLPSTPSEIDPMLAINFQM</sequence>
<keyword evidence="2" id="KW-1133">Transmembrane helix</keyword>
<dbReference type="AlphaFoldDB" id="A0A8B6H5C8"/>
<name>A0A8B6H5C8_MYTGA</name>